<dbReference type="Gene3D" id="3.10.620.30">
    <property type="match status" value="1"/>
</dbReference>
<keyword evidence="3" id="KW-1185">Reference proteome</keyword>
<dbReference type="Pfam" id="PF01841">
    <property type="entry name" value="Transglut_core"/>
    <property type="match status" value="1"/>
</dbReference>
<organism evidence="2 3">
    <name type="scientific">Psychrobacter urativorans</name>
    <dbReference type="NCBI Taxonomy" id="45610"/>
    <lineage>
        <taxon>Bacteria</taxon>
        <taxon>Pseudomonadati</taxon>
        <taxon>Pseudomonadota</taxon>
        <taxon>Gammaproteobacteria</taxon>
        <taxon>Moraxellales</taxon>
        <taxon>Moraxellaceae</taxon>
        <taxon>Psychrobacter</taxon>
    </lineage>
</organism>
<evidence type="ECO:0000259" key="1">
    <source>
        <dbReference type="SMART" id="SM00460"/>
    </source>
</evidence>
<proteinExistence type="predicted"/>
<dbReference type="KEGG" id="pur:AOC03_09085"/>
<dbReference type="Gene3D" id="2.60.40.2250">
    <property type="match status" value="1"/>
</dbReference>
<dbReference type="STRING" id="45610.AOC03_09085"/>
<feature type="domain" description="Transglutaminase-like" evidence="1">
    <location>
        <begin position="158"/>
        <end position="218"/>
    </location>
</feature>
<dbReference type="PANTHER" id="PTHR33490:SF12">
    <property type="entry name" value="BLL5557 PROTEIN"/>
    <property type="match status" value="1"/>
</dbReference>
<dbReference type="PANTHER" id="PTHR33490">
    <property type="entry name" value="BLR5614 PROTEIN-RELATED"/>
    <property type="match status" value="1"/>
</dbReference>
<protein>
    <submittedName>
        <fullName evidence="2">Transglutaminase</fullName>
    </submittedName>
</protein>
<dbReference type="AlphaFoldDB" id="A0A0M4T8H8"/>
<evidence type="ECO:0000313" key="3">
    <source>
        <dbReference type="Proteomes" id="UP000059847"/>
    </source>
</evidence>
<dbReference type="EMBL" id="CP012678">
    <property type="protein sequence ID" value="ALF60171.1"/>
    <property type="molecule type" value="Genomic_DNA"/>
</dbReference>
<dbReference type="InterPro" id="IPR038765">
    <property type="entry name" value="Papain-like_cys_pep_sf"/>
</dbReference>
<dbReference type="Proteomes" id="UP000059847">
    <property type="component" value="Chromosome"/>
</dbReference>
<evidence type="ECO:0000313" key="2">
    <source>
        <dbReference type="EMBL" id="ALF60171.1"/>
    </source>
</evidence>
<name>A0A0M4T8H8_9GAMM</name>
<sequence length="259" mass="28242">MILKLNVKLHYRLSAPMDLLLQIEAADLADQQVRSAEIWTSDVAYFSRVAADDGIGERIWIRSEWDFSCTYIAEIAVDRPALDISALPQAPLHLLPGETIKHLMPSRYCPSDQFQAFVDAEFGDLAGGARIAAMRDWIESTFSYVPGSSHAQTTALDSFVQRQGVCRDFAHVLVTLARASSIPARFASVYAPDVTPQDFHAVAEVYLAGSWHLIDPTGMADADTMARIGVGSDASSVAFLTGFGSMELVNQSVSVTRQA</sequence>
<dbReference type="SUPFAM" id="SSF54001">
    <property type="entry name" value="Cysteine proteinases"/>
    <property type="match status" value="1"/>
</dbReference>
<dbReference type="RefSeq" id="WP_062535287.1">
    <property type="nucleotide sequence ID" value="NZ_CP012678.1"/>
</dbReference>
<dbReference type="SMART" id="SM00460">
    <property type="entry name" value="TGc"/>
    <property type="match status" value="1"/>
</dbReference>
<gene>
    <name evidence="2" type="ORF">AOC03_09085</name>
</gene>
<dbReference type="OrthoDB" id="5438043at2"/>
<accession>A0A0M4T8H8</accession>
<reference evidence="2 3" key="1">
    <citation type="submission" date="2015-09" db="EMBL/GenBank/DDBJ databases">
        <title>Complete genome of Psychrobacter urativorans R10.10B.</title>
        <authorList>
            <person name="See-Too W.S."/>
            <person name="Chan K.G."/>
        </authorList>
    </citation>
    <scope>NUCLEOTIDE SEQUENCE [LARGE SCALE GENOMIC DNA]</scope>
    <source>
        <strain evidence="2 3">R10.10B</strain>
    </source>
</reference>
<dbReference type="InterPro" id="IPR002931">
    <property type="entry name" value="Transglutaminase-like"/>
</dbReference>